<proteinExistence type="predicted"/>
<gene>
    <name evidence="1" type="ORF">ACFSYH_02115</name>
</gene>
<dbReference type="RefSeq" id="WP_377464828.1">
    <property type="nucleotide sequence ID" value="NZ_JBHUOP010000001.1"/>
</dbReference>
<dbReference type="Proteomes" id="UP001597391">
    <property type="component" value="Unassembled WGS sequence"/>
</dbReference>
<protein>
    <submittedName>
        <fullName evidence="1">Uncharacterized protein</fullName>
    </submittedName>
</protein>
<accession>A0ABW5XBW8</accession>
<evidence type="ECO:0000313" key="2">
    <source>
        <dbReference type="Proteomes" id="UP001597391"/>
    </source>
</evidence>
<reference evidence="2" key="1">
    <citation type="journal article" date="2019" name="Int. J. Syst. Evol. Microbiol.">
        <title>The Global Catalogue of Microorganisms (GCM) 10K type strain sequencing project: providing services to taxonomists for standard genome sequencing and annotation.</title>
        <authorList>
            <consortium name="The Broad Institute Genomics Platform"/>
            <consortium name="The Broad Institute Genome Sequencing Center for Infectious Disease"/>
            <person name="Wu L."/>
            <person name="Ma J."/>
        </authorList>
    </citation>
    <scope>NUCLEOTIDE SEQUENCE [LARGE SCALE GENOMIC DNA]</scope>
    <source>
        <strain evidence="2">KCTC 33576</strain>
    </source>
</reference>
<name>A0ABW5XBW8_9MICO</name>
<comment type="caution">
    <text evidence="1">The sequence shown here is derived from an EMBL/GenBank/DDBJ whole genome shotgun (WGS) entry which is preliminary data.</text>
</comment>
<evidence type="ECO:0000313" key="1">
    <source>
        <dbReference type="EMBL" id="MFD2839367.1"/>
    </source>
</evidence>
<dbReference type="EMBL" id="JBHUOP010000001">
    <property type="protein sequence ID" value="MFD2839367.1"/>
    <property type="molecule type" value="Genomic_DNA"/>
</dbReference>
<organism evidence="1 2">
    <name type="scientific">Populibacterium corticicola</name>
    <dbReference type="NCBI Taxonomy" id="1812826"/>
    <lineage>
        <taxon>Bacteria</taxon>
        <taxon>Bacillati</taxon>
        <taxon>Actinomycetota</taxon>
        <taxon>Actinomycetes</taxon>
        <taxon>Micrococcales</taxon>
        <taxon>Jonesiaceae</taxon>
        <taxon>Populibacterium</taxon>
    </lineage>
</organism>
<sequence length="106" mass="12066">MTHAEQPEVRTYGIDPEVGMPTLFKGALPDGPQIQMFKVVRPDDLIECFYEPFDPDIAANGSRWGYDLNHGVLSVHLTTNGRITVFKSYAPHAWETIQAFTNYRHE</sequence>
<keyword evidence="2" id="KW-1185">Reference proteome</keyword>